<evidence type="ECO:0000313" key="2">
    <source>
        <dbReference type="EMBL" id="GBE60979.1"/>
    </source>
</evidence>
<dbReference type="AlphaFoldDB" id="A0A2H6KDE8"/>
<dbReference type="Proteomes" id="UP000236319">
    <property type="component" value="Unassembled WGS sequence"/>
</dbReference>
<evidence type="ECO:0000313" key="3">
    <source>
        <dbReference type="Proteomes" id="UP000236319"/>
    </source>
</evidence>
<dbReference type="RefSeq" id="XP_028867222.1">
    <property type="nucleotide sequence ID" value="XM_029011389.1"/>
</dbReference>
<dbReference type="VEuPathDB" id="PiroplasmaDB:BOVATA_024720"/>
<protein>
    <submittedName>
        <fullName evidence="2">Uncharacterized protein</fullName>
    </submittedName>
</protein>
<dbReference type="OrthoDB" id="365382at2759"/>
<dbReference type="EMBL" id="BDSA01000002">
    <property type="protein sequence ID" value="GBE60979.1"/>
    <property type="molecule type" value="Genomic_DNA"/>
</dbReference>
<keyword evidence="3" id="KW-1185">Reference proteome</keyword>
<reference evidence="2 3" key="1">
    <citation type="journal article" date="2017" name="BMC Genomics">
        <title>Whole-genome assembly of Babesia ovata and comparative genomics between closely related pathogens.</title>
        <authorList>
            <person name="Yamagishi J."/>
            <person name="Asada M."/>
            <person name="Hakimi H."/>
            <person name="Tanaka T.Q."/>
            <person name="Sugimoto C."/>
            <person name="Kawazu S."/>
        </authorList>
    </citation>
    <scope>NUCLEOTIDE SEQUENCE [LARGE SCALE GENOMIC DNA]</scope>
    <source>
        <strain evidence="2 3">Miyake</strain>
    </source>
</reference>
<gene>
    <name evidence="2" type="ORF">BOVATA_024720</name>
</gene>
<sequence length="678" mass="74908">MSLLCRIDDGRYLPGCHAISRRSVAAASEDNQVALMHFNHAYVVQTRHHYAEVVSKIRSEAGLGVDLATRSASTGNKKPADASPEELRNEQVGCAVAPGHRLQALLIKLSLRNPSPRFVAFAWTPAAIPVEGRLTSALCTVNINERFEMWLPKGVHSEAMYEVEKICDLSAVVAAQLRASHMANMAPLLHDKDAAVDDYNSSGLLHSGVSMCHFAPRHTAHGFVGLVGIGRHVIALWISIRDGEQSDDYSDDGSNGPVHSDGPQDDGAEENAKAANGSKVTHLIAGFHVFNQTPDDLKRFEIDDMKFLFPTPTTITKKHRVDCHAIATMESGQVCSMAIVANTVERHRLVYDVFVGTGDGYIRTIELRIRLDGGQKPHASAGPWHDLGTFAHPPEMLRVRSFHGDDADVQVLIALVHNMAVVYNLEDGTHQSHRCGSHPLVSYHTEPLFTRGGDLANMVFVDAVGTRYTFTLSAELQMRATEVTPASKKDPVPLFLDDTDFAHIQVAINRPAVELRRSLRSPNLVATALAVLMRGGNLLHLAELVQYHVQRRELTHTDSMFTFKSETSDITLDLLSMQEFLEVAPTLPVLQLWREFHELLEHPQKQRVATLLYLIAYAEAGGDAYQHIVEISLREECRPLLHRLMCSLVLTDEGFGGLKALAACLYARKQLNMLINTN</sequence>
<dbReference type="GeneID" id="39874749"/>
<comment type="caution">
    <text evidence="2">The sequence shown here is derived from an EMBL/GenBank/DDBJ whole genome shotgun (WGS) entry which is preliminary data.</text>
</comment>
<name>A0A2H6KDE8_9APIC</name>
<accession>A0A2H6KDE8</accession>
<evidence type="ECO:0000256" key="1">
    <source>
        <dbReference type="SAM" id="MobiDB-lite"/>
    </source>
</evidence>
<proteinExistence type="predicted"/>
<organism evidence="2 3">
    <name type="scientific">Babesia ovata</name>
    <dbReference type="NCBI Taxonomy" id="189622"/>
    <lineage>
        <taxon>Eukaryota</taxon>
        <taxon>Sar</taxon>
        <taxon>Alveolata</taxon>
        <taxon>Apicomplexa</taxon>
        <taxon>Aconoidasida</taxon>
        <taxon>Piroplasmida</taxon>
        <taxon>Babesiidae</taxon>
        <taxon>Babesia</taxon>
    </lineage>
</organism>
<feature type="region of interest" description="Disordered" evidence="1">
    <location>
        <begin position="247"/>
        <end position="275"/>
    </location>
</feature>